<sequence>MQKIFLSFLFVIFSTAATAQWIRTTAQGEQINKPTQHTAYYAFDQNKMISALKNADESGKYAAPVEITLPTLDGRLERFAVYSSPVVVKSLADRFGLGSYVGVGIDDPTAYVRFSMAPNDFQAMMIRNGVYEFIEPQNTEKSIYRVKPKSTRASGSQAFVCSTNENPLTKQQIDQLYSEGKSFDKNALNFAKSSDKKFRTLRLALSVNGEYTQYFGGVSQALAAINATLTRVNGIFERDFAVRLILQNFPELIYANPDTDPYTNLNNWNVELQKNLTKTIGNNAYDIGHLFGASGGGGNAGCVGCVCVNPTSDTDRGKGSGITSPANNIPKGDSFDLDFVAHELGHQLGATHTFSHILEGGNNVEPGSGSTIMGYAGITGATTDVQAQADAYFHVVSINQVQNNLINKTCDVEVPISNNPPVITPMPEVTIPKSTAFVLTAQATDPEKNPLTYTWEEVDNALTPIEKENLGKTTTGASFRSLPPTPNPTRYFPKLETVLSGVVRSPDSWESASLVARISNFSINVRDNHPDATQKQTQSAIQKVIVSDNGPFKITSTKVYNNASGPLTWDVVGTNAAPFNVKDVRIDYTKDDGDTWLLVTASTPNDGVELFNFPSLATNLEIKVRISAIGNVFYAVAPVTMAPIAPCDGTAPKNFTVSTVTVNSATLSWEAVANATYMVRFKKSTETAWTQIPVTGVSYTLTNLAESTDYNVQVAAVCSGTVGVYANANFKTTGLTYCDLDANSAADEYISKVEIIAEKATGVTSDSGASTYSDFSADPARLVKLRANTTNNIIKVTKTWPGDKFNDGVTAWIDFNRNGIYEASELIMSSSPSQTTPVSATFAVPADAYTGDKTVGMRVVLRYNALQTSPCGTFNYGEVEDYAVKISADLAVNDLASTEIKVYPNPATEVLNVTKVSDKAAFEIYNMLGQLVDKGVIKDHQVGVSTLIKGVYIISFKDVEETAKVKFIKK</sequence>
<proteinExistence type="predicted"/>
<feature type="signal peptide" evidence="2">
    <location>
        <begin position="1"/>
        <end position="19"/>
    </location>
</feature>
<dbReference type="CDD" id="cd00063">
    <property type="entry name" value="FN3"/>
    <property type="match status" value="1"/>
</dbReference>
<organism evidence="4 5">
    <name type="scientific">Kaistella treverensis</name>
    <dbReference type="NCBI Taxonomy" id="631455"/>
    <lineage>
        <taxon>Bacteria</taxon>
        <taxon>Pseudomonadati</taxon>
        <taxon>Bacteroidota</taxon>
        <taxon>Flavobacteriia</taxon>
        <taxon>Flavobacteriales</taxon>
        <taxon>Weeksellaceae</taxon>
        <taxon>Chryseobacterium group</taxon>
        <taxon>Kaistella</taxon>
    </lineage>
</organism>
<dbReference type="Pfam" id="PF18962">
    <property type="entry name" value="Por_Secre_tail"/>
    <property type="match status" value="1"/>
</dbReference>
<reference evidence="5" key="1">
    <citation type="submission" date="2016-10" db="EMBL/GenBank/DDBJ databases">
        <authorList>
            <person name="Varghese N."/>
            <person name="Submissions S."/>
        </authorList>
    </citation>
    <scope>NUCLEOTIDE SEQUENCE [LARGE SCALE GENOMIC DNA]</scope>
    <source>
        <strain evidence="5">DSM 22251</strain>
    </source>
</reference>
<evidence type="ECO:0000313" key="5">
    <source>
        <dbReference type="Proteomes" id="UP000242560"/>
    </source>
</evidence>
<dbReference type="RefSeq" id="WP_089820033.1">
    <property type="nucleotide sequence ID" value="NZ_FORQ01000003.1"/>
</dbReference>
<feature type="domain" description="Fibronectin type-III" evidence="3">
    <location>
        <begin position="651"/>
        <end position="736"/>
    </location>
</feature>
<dbReference type="Proteomes" id="UP000242560">
    <property type="component" value="Unassembled WGS sequence"/>
</dbReference>
<dbReference type="InterPro" id="IPR026444">
    <property type="entry name" value="Secre_tail"/>
</dbReference>
<gene>
    <name evidence="4" type="ORF">SAMN05421638_1816</name>
</gene>
<dbReference type="EMBL" id="FORQ01000003">
    <property type="protein sequence ID" value="SFJ00929.1"/>
    <property type="molecule type" value="Genomic_DNA"/>
</dbReference>
<dbReference type="AlphaFoldDB" id="A0A1I3MVE7"/>
<dbReference type="InterPro" id="IPR013783">
    <property type="entry name" value="Ig-like_fold"/>
</dbReference>
<dbReference type="SUPFAM" id="SSF49265">
    <property type="entry name" value="Fibronectin type III"/>
    <property type="match status" value="1"/>
</dbReference>
<dbReference type="InterPro" id="IPR036116">
    <property type="entry name" value="FN3_sf"/>
</dbReference>
<feature type="chain" id="PRO_5015358753" evidence="2">
    <location>
        <begin position="20"/>
        <end position="970"/>
    </location>
</feature>
<dbReference type="Pfam" id="PF13583">
    <property type="entry name" value="Reprolysin_4"/>
    <property type="match status" value="1"/>
</dbReference>
<protein>
    <submittedName>
        <fullName evidence="4">Por secretion system C-terminal sorting domain-containing protein</fullName>
    </submittedName>
</protein>
<keyword evidence="1 2" id="KW-0732">Signal</keyword>
<dbReference type="NCBIfam" id="TIGR04183">
    <property type="entry name" value="Por_Secre_tail"/>
    <property type="match status" value="1"/>
</dbReference>
<dbReference type="InterPro" id="IPR003961">
    <property type="entry name" value="FN3_dom"/>
</dbReference>
<dbReference type="SMART" id="SM00060">
    <property type="entry name" value="FN3"/>
    <property type="match status" value="1"/>
</dbReference>
<evidence type="ECO:0000256" key="2">
    <source>
        <dbReference type="SAM" id="SignalP"/>
    </source>
</evidence>
<dbReference type="PROSITE" id="PS50853">
    <property type="entry name" value="FN3"/>
    <property type="match status" value="1"/>
</dbReference>
<dbReference type="Pfam" id="PF00041">
    <property type="entry name" value="fn3"/>
    <property type="match status" value="1"/>
</dbReference>
<dbReference type="Pfam" id="PF20009">
    <property type="entry name" value="GEVED"/>
    <property type="match status" value="1"/>
</dbReference>
<name>A0A1I3MVE7_9FLAO</name>
<dbReference type="Gene3D" id="2.60.40.10">
    <property type="entry name" value="Immunoglobulins"/>
    <property type="match status" value="1"/>
</dbReference>
<evidence type="ECO:0000313" key="4">
    <source>
        <dbReference type="EMBL" id="SFJ00929.1"/>
    </source>
</evidence>
<keyword evidence="5" id="KW-1185">Reference proteome</keyword>
<evidence type="ECO:0000256" key="1">
    <source>
        <dbReference type="ARBA" id="ARBA00022729"/>
    </source>
</evidence>
<dbReference type="SUPFAM" id="SSF55486">
    <property type="entry name" value="Metalloproteases ('zincins'), catalytic domain"/>
    <property type="match status" value="1"/>
</dbReference>
<dbReference type="Gene3D" id="3.40.390.10">
    <property type="entry name" value="Collagenase (Catalytic Domain)"/>
    <property type="match status" value="1"/>
</dbReference>
<dbReference type="GO" id="GO:0008237">
    <property type="term" value="F:metallopeptidase activity"/>
    <property type="evidence" value="ECO:0007669"/>
    <property type="project" value="InterPro"/>
</dbReference>
<accession>A0A1I3MVE7</accession>
<evidence type="ECO:0000259" key="3">
    <source>
        <dbReference type="PROSITE" id="PS50853"/>
    </source>
</evidence>
<dbReference type="InterPro" id="IPR024079">
    <property type="entry name" value="MetalloPept_cat_dom_sf"/>
</dbReference>
<dbReference type="InterPro" id="IPR045474">
    <property type="entry name" value="GEVED"/>
</dbReference>